<name>A0A1B7P0N7_9EURO</name>
<feature type="region of interest" description="Disordered" evidence="5">
    <location>
        <begin position="1"/>
        <end position="234"/>
    </location>
</feature>
<dbReference type="PROSITE" id="PS50102">
    <property type="entry name" value="RRM"/>
    <property type="match status" value="1"/>
</dbReference>
<dbReference type="SUPFAM" id="SSF54928">
    <property type="entry name" value="RNA-binding domain, RBD"/>
    <property type="match status" value="1"/>
</dbReference>
<dbReference type="InterPro" id="IPR012677">
    <property type="entry name" value="Nucleotide-bd_a/b_plait_sf"/>
</dbReference>
<dbReference type="STRING" id="1658172.A0A1B7P0N7"/>
<evidence type="ECO:0000256" key="3">
    <source>
        <dbReference type="ARBA" id="ARBA00023242"/>
    </source>
</evidence>
<feature type="region of interest" description="Disordered" evidence="5">
    <location>
        <begin position="425"/>
        <end position="542"/>
    </location>
</feature>
<evidence type="ECO:0000256" key="1">
    <source>
        <dbReference type="ARBA" id="ARBA00004604"/>
    </source>
</evidence>
<feature type="domain" description="RRM" evidence="6">
    <location>
        <begin position="252"/>
        <end position="330"/>
    </location>
</feature>
<keyword evidence="2 4" id="KW-0694">RNA-binding</keyword>
<organism evidence="7 8">
    <name type="scientific">Emergomyces africanus</name>
    <dbReference type="NCBI Taxonomy" id="1955775"/>
    <lineage>
        <taxon>Eukaryota</taxon>
        <taxon>Fungi</taxon>
        <taxon>Dikarya</taxon>
        <taxon>Ascomycota</taxon>
        <taxon>Pezizomycotina</taxon>
        <taxon>Eurotiomycetes</taxon>
        <taxon>Eurotiomycetidae</taxon>
        <taxon>Onygenales</taxon>
        <taxon>Ajellomycetaceae</taxon>
        <taxon>Emergomyces</taxon>
    </lineage>
</organism>
<proteinExistence type="predicted"/>
<dbReference type="InterPro" id="IPR000504">
    <property type="entry name" value="RRM_dom"/>
</dbReference>
<feature type="compositionally biased region" description="Polar residues" evidence="5">
    <location>
        <begin position="106"/>
        <end position="119"/>
    </location>
</feature>
<evidence type="ECO:0000256" key="4">
    <source>
        <dbReference type="PROSITE-ProRule" id="PRU00176"/>
    </source>
</evidence>
<comment type="subcellular location">
    <subcellularLocation>
        <location evidence="1">Nucleus</location>
        <location evidence="1">Nucleolus</location>
    </subcellularLocation>
</comment>
<feature type="compositionally biased region" description="Acidic residues" evidence="5">
    <location>
        <begin position="183"/>
        <end position="196"/>
    </location>
</feature>
<dbReference type="Proteomes" id="UP000091918">
    <property type="component" value="Unassembled WGS sequence"/>
</dbReference>
<feature type="compositionally biased region" description="Basic residues" evidence="5">
    <location>
        <begin position="463"/>
        <end position="472"/>
    </location>
</feature>
<protein>
    <recommendedName>
        <fullName evidence="6">RRM domain-containing protein</fullName>
    </recommendedName>
</protein>
<gene>
    <name evidence="7" type="ORF">ACJ72_03070</name>
</gene>
<evidence type="ECO:0000256" key="2">
    <source>
        <dbReference type="ARBA" id="ARBA00022884"/>
    </source>
</evidence>
<evidence type="ECO:0000313" key="7">
    <source>
        <dbReference type="EMBL" id="OAX82578.1"/>
    </source>
</evidence>
<feature type="compositionally biased region" description="Basic and acidic residues" evidence="5">
    <location>
        <begin position="161"/>
        <end position="182"/>
    </location>
</feature>
<dbReference type="CDD" id="cd12307">
    <property type="entry name" value="RRM_NIFK_like"/>
    <property type="match status" value="1"/>
</dbReference>
<evidence type="ECO:0000259" key="6">
    <source>
        <dbReference type="PROSITE" id="PS50102"/>
    </source>
</evidence>
<reference evidence="7 8" key="1">
    <citation type="submission" date="2015-07" db="EMBL/GenBank/DDBJ databases">
        <title>Emmonsia species relationships and genome sequence.</title>
        <authorList>
            <person name="Cuomo C.A."/>
            <person name="Schwartz I.S."/>
            <person name="Kenyon C."/>
            <person name="de Hoog G.S."/>
            <person name="Govender N.P."/>
            <person name="Botha A."/>
            <person name="Moreno L."/>
            <person name="de Vries M."/>
            <person name="Munoz J.F."/>
            <person name="Stielow J.B."/>
        </authorList>
    </citation>
    <scope>NUCLEOTIDE SEQUENCE [LARGE SCALE GENOMIC DNA]</scope>
    <source>
        <strain evidence="7 8">CBS 136260</strain>
    </source>
</reference>
<dbReference type="GO" id="GO:0005730">
    <property type="term" value="C:nucleolus"/>
    <property type="evidence" value="ECO:0007669"/>
    <property type="project" value="UniProtKB-SubCell"/>
</dbReference>
<dbReference type="AlphaFoldDB" id="A0A1B7P0N7"/>
<accession>A0A1B7P0N7</accession>
<keyword evidence="3" id="KW-0539">Nucleus</keyword>
<dbReference type="PANTHER" id="PTHR46754">
    <property type="entry name" value="MKI67 FHA DOMAIN-INTERACTING NUCLEOLAR PHOSPHOPROTEIN"/>
    <property type="match status" value="1"/>
</dbReference>
<dbReference type="Pfam" id="PF00076">
    <property type="entry name" value="RRM_1"/>
    <property type="match status" value="1"/>
</dbReference>
<keyword evidence="8" id="KW-1185">Reference proteome</keyword>
<comment type="caution">
    <text evidence="7">The sequence shown here is derived from an EMBL/GenBank/DDBJ whole genome shotgun (WGS) entry which is preliminary data.</text>
</comment>
<dbReference type="EMBL" id="LGUA01000285">
    <property type="protein sequence ID" value="OAX82578.1"/>
    <property type="molecule type" value="Genomic_DNA"/>
</dbReference>
<evidence type="ECO:0000256" key="5">
    <source>
        <dbReference type="SAM" id="MobiDB-lite"/>
    </source>
</evidence>
<dbReference type="Gene3D" id="3.30.70.330">
    <property type="match status" value="1"/>
</dbReference>
<dbReference type="OrthoDB" id="21467at2759"/>
<evidence type="ECO:0000313" key="8">
    <source>
        <dbReference type="Proteomes" id="UP000091918"/>
    </source>
</evidence>
<feature type="compositionally biased region" description="Basic and acidic residues" evidence="5">
    <location>
        <begin position="473"/>
        <end position="518"/>
    </location>
</feature>
<dbReference type="SMART" id="SM00360">
    <property type="entry name" value="RRM"/>
    <property type="match status" value="1"/>
</dbReference>
<feature type="compositionally biased region" description="Basic and acidic residues" evidence="5">
    <location>
        <begin position="425"/>
        <end position="435"/>
    </location>
</feature>
<dbReference type="InterPro" id="IPR035979">
    <property type="entry name" value="RBD_domain_sf"/>
</dbReference>
<sequence length="542" mass="59423">MAVEKKDKKRKAAVASTQTPADPPSKKSKKSTSKPAKSQEEVPKPILKKPKPTESTNGDLPKSVPVKVTSEPARQIRPRKRAADFLSDDEGGEEGDREKSKKKQPVASSPATEKSTTSVEAHKPSKKKSKKGAEVVESSAPSAKIAATEADSGKATSNADKSSKKSKDSRPAKHEIPNKIAEDGNEGSEGEEDDDQTAALIQGFESSGDEDISGDEGFESGKGVPAIPDAKQMKRKLRKMKKKNGTEAEEPGTVYVGRVPHGFYEHEMRAYFSQFGPITQLRLSRNRSTGRSKHFAFIEFASDSVARVVADTMDNYLMFGHILKCKYVPKERVHPQLWKGANKRFKRTPWNAIERRRMDAGKTREQWSKKIEQEEARRAARAEKMKKLGYEFEMPVLKGVDEVPVAIPAAVIGDGEKQGAIDRVENEESAKEKEQPAAAIEAPEKEAEKPNGPVAEAETTPMKAKKEKKARKDKKDTPVKEVKKTGETEKVKEGKSTPKKEKVVTDTPEKAGKSEKNKASPAATAGKSEKKGEKSKGKKSKA</sequence>
<dbReference type="GO" id="GO:0003723">
    <property type="term" value="F:RNA binding"/>
    <property type="evidence" value="ECO:0007669"/>
    <property type="project" value="UniProtKB-UniRule"/>
</dbReference>
<feature type="compositionally biased region" description="Acidic residues" evidence="5">
    <location>
        <begin position="207"/>
        <end position="218"/>
    </location>
</feature>